<feature type="compositionally biased region" description="Polar residues" evidence="1">
    <location>
        <begin position="222"/>
        <end position="236"/>
    </location>
</feature>
<evidence type="ECO:0000313" key="3">
    <source>
        <dbReference type="EMBL" id="EGU73627.1"/>
    </source>
</evidence>
<dbReference type="EMBL" id="AFQF01004400">
    <property type="protein sequence ID" value="EGU73627.1"/>
    <property type="molecule type" value="Genomic_DNA"/>
</dbReference>
<organism evidence="3">
    <name type="scientific">Fusarium oxysporum (strain Fo5176)</name>
    <name type="common">Fusarium vascular wilt</name>
    <dbReference type="NCBI Taxonomy" id="660025"/>
    <lineage>
        <taxon>Eukaryota</taxon>
        <taxon>Fungi</taxon>
        <taxon>Dikarya</taxon>
        <taxon>Ascomycota</taxon>
        <taxon>Pezizomycotina</taxon>
        <taxon>Sordariomycetes</taxon>
        <taxon>Hypocreomycetidae</taxon>
        <taxon>Hypocreales</taxon>
        <taxon>Nectriaceae</taxon>
        <taxon>Fusarium</taxon>
        <taxon>Fusarium oxysporum species complex</taxon>
    </lineage>
</organism>
<accession>F9GB30</accession>
<feature type="compositionally biased region" description="Polar residues" evidence="1">
    <location>
        <begin position="205"/>
        <end position="215"/>
    </location>
</feature>
<evidence type="ECO:0000256" key="2">
    <source>
        <dbReference type="SAM" id="SignalP"/>
    </source>
</evidence>
<name>F9GB30_FUSOF</name>
<protein>
    <submittedName>
        <fullName evidence="3">Uncharacterized protein</fullName>
    </submittedName>
</protein>
<feature type="signal peptide" evidence="2">
    <location>
        <begin position="1"/>
        <end position="19"/>
    </location>
</feature>
<feature type="region of interest" description="Disordered" evidence="1">
    <location>
        <begin position="181"/>
        <end position="304"/>
    </location>
</feature>
<dbReference type="STRING" id="660025.F9GB30"/>
<evidence type="ECO:0000256" key="1">
    <source>
        <dbReference type="SAM" id="MobiDB-lite"/>
    </source>
</evidence>
<gene>
    <name evidence="3" type="ORF">FOXB_15863</name>
</gene>
<sequence length="304" mass="31740">MKLPTPLYHAFMLAQFVLAQDSESECGAGPILYAGGWRDFLAPNKDLRCQGASIYFLDKNESHYIPIQYGDVLCHSLPSANVSIPIGAPLGVAKITWLCDSEEKAYCQIASVMAATSTPTTANTATYAMIQDCPTSAIYTTDKYTGPSNEKSATFTKGTVATSAAFIGTAPTRLAADSAAAHDSFASSGPTTKPPATNLPATEIESPTPTGSNRSAFHGSDGFSTTANGYTQSPTIATPAESHTADSRAAQTTHPTEYADTAISAPLERTQTPGPPSPSNKEQAASPSDEAQPSSNDRPCTCGQ</sequence>
<proteinExistence type="predicted"/>
<comment type="caution">
    <text evidence="3">The sequence shown here is derived from an EMBL/GenBank/DDBJ whole genome shotgun (WGS) entry which is preliminary data.</text>
</comment>
<feature type="compositionally biased region" description="Polar residues" evidence="1">
    <location>
        <begin position="279"/>
        <end position="304"/>
    </location>
</feature>
<reference evidence="3" key="1">
    <citation type="journal article" date="2012" name="Mol. Plant Microbe Interact.">
        <title>A highly conserved effector in Fusarium oxysporum is required for full virulence on Arabidopsis.</title>
        <authorList>
            <person name="Thatcher L.F."/>
            <person name="Gardiner D.M."/>
            <person name="Kazan K."/>
            <person name="Manners J."/>
        </authorList>
    </citation>
    <scope>NUCLEOTIDE SEQUENCE [LARGE SCALE GENOMIC DNA]</scope>
    <source>
        <strain evidence="3">Fo5176</strain>
    </source>
</reference>
<dbReference type="AlphaFoldDB" id="F9GB30"/>
<keyword evidence="2" id="KW-0732">Signal</keyword>
<feature type="chain" id="PRO_5003383767" evidence="2">
    <location>
        <begin position="20"/>
        <end position="304"/>
    </location>
</feature>